<organism evidence="15 16">
    <name type="scientific">Terribacillus saccharophilus</name>
    <dbReference type="NCBI Taxonomy" id="361277"/>
    <lineage>
        <taxon>Bacteria</taxon>
        <taxon>Bacillati</taxon>
        <taxon>Bacillota</taxon>
        <taxon>Bacilli</taxon>
        <taxon>Bacillales</taxon>
        <taxon>Bacillaceae</taxon>
        <taxon>Terribacillus</taxon>
    </lineage>
</organism>
<evidence type="ECO:0000256" key="10">
    <source>
        <dbReference type="ARBA" id="ARBA00023268"/>
    </source>
</evidence>
<protein>
    <recommendedName>
        <fullName evidence="12">Bifunctional protein FolD</fullName>
    </recommendedName>
    <domain>
        <recommendedName>
            <fullName evidence="12">Methylenetetrahydrofolate dehydrogenase</fullName>
            <ecNumber evidence="12">1.5.1.5</ecNumber>
        </recommendedName>
    </domain>
    <domain>
        <recommendedName>
            <fullName evidence="12">Methenyltetrahydrofolate cyclohydrolase</fullName>
            <ecNumber evidence="12">3.5.4.9</ecNumber>
        </recommendedName>
    </domain>
</protein>
<dbReference type="GO" id="GO:0004477">
    <property type="term" value="F:methenyltetrahydrofolate cyclohydrolase activity"/>
    <property type="evidence" value="ECO:0007669"/>
    <property type="project" value="UniProtKB-UniRule"/>
</dbReference>
<feature type="binding site" evidence="12">
    <location>
        <position position="231"/>
    </location>
    <ligand>
        <name>NADP(+)</name>
        <dbReference type="ChEBI" id="CHEBI:58349"/>
    </ligand>
</feature>
<comment type="pathway">
    <text evidence="1 12">One-carbon metabolism; tetrahydrofolate interconversion.</text>
</comment>
<keyword evidence="5 12" id="KW-0378">Hydrolase</keyword>
<dbReference type="Gene3D" id="3.40.50.720">
    <property type="entry name" value="NAD(P)-binding Rossmann-like Domain"/>
    <property type="match status" value="1"/>
</dbReference>
<sequence length="286" mass="30763">MTAELIYGKELAATIREELKQEAAALKEQDILPHLTVVIVGDDPASKSYVKGKEKASAEIGISSDLIELPSSTTQMELLDLIQRLNLDTNVNGILVQLPLPAHIDEQAVIDSIDPEKDVDGFHPANVGKMMLGEDTYYPCTPYGIIQMLKSKDVEIAGKTAVIVGRSNIVGKPIGQLLLNEHATVIHTHSRTPDLRSFTKQADILVVAVGREHMIKAEDIKEGAIVIDVGVNRNAAGKLTGDVDFEHAKEVASIITPVPGGVGPMTITMLMLNTIKAARRQAAAVV</sequence>
<keyword evidence="6 12" id="KW-0521">NADP</keyword>
<dbReference type="PROSITE" id="PS00767">
    <property type="entry name" value="THF_DHG_CYH_2"/>
    <property type="match status" value="1"/>
</dbReference>
<dbReference type="PANTHER" id="PTHR48099">
    <property type="entry name" value="C-1-TETRAHYDROFOLATE SYNTHASE, CYTOPLASMIC-RELATED"/>
    <property type="match status" value="1"/>
</dbReference>
<evidence type="ECO:0000256" key="12">
    <source>
        <dbReference type="HAMAP-Rule" id="MF_01576"/>
    </source>
</evidence>
<comment type="caution">
    <text evidence="15">The sequence shown here is derived from an EMBL/GenBank/DDBJ whole genome shotgun (WGS) entry which is preliminary data.</text>
</comment>
<comment type="catalytic activity">
    <reaction evidence="11 12">
        <text>(6R)-5,10-methenyltetrahydrofolate + H2O = (6R)-10-formyltetrahydrofolate + H(+)</text>
        <dbReference type="Rhea" id="RHEA:23700"/>
        <dbReference type="ChEBI" id="CHEBI:15377"/>
        <dbReference type="ChEBI" id="CHEBI:15378"/>
        <dbReference type="ChEBI" id="CHEBI:57455"/>
        <dbReference type="ChEBI" id="CHEBI:195366"/>
        <dbReference type="EC" id="3.5.4.9"/>
    </reaction>
</comment>
<name>A0A268ADH5_9BACI</name>
<comment type="similarity">
    <text evidence="12">Belongs to the tetrahydrofolate dehydrogenase/cyclohydrolase family.</text>
</comment>
<dbReference type="GO" id="GO:0005829">
    <property type="term" value="C:cytosol"/>
    <property type="evidence" value="ECO:0007669"/>
    <property type="project" value="TreeGrafter"/>
</dbReference>
<keyword evidence="10 12" id="KW-0511">Multifunctional enzyme</keyword>
<evidence type="ECO:0000256" key="5">
    <source>
        <dbReference type="ARBA" id="ARBA00022801"/>
    </source>
</evidence>
<accession>A0A268ADH5</accession>
<evidence type="ECO:0000256" key="4">
    <source>
        <dbReference type="ARBA" id="ARBA00022755"/>
    </source>
</evidence>
<keyword evidence="3 12" id="KW-0028">Amino-acid biosynthesis</keyword>
<comment type="catalytic activity">
    <reaction evidence="12">
        <text>(6R)-5,10-methylene-5,6,7,8-tetrahydrofolate + NADP(+) = (6R)-5,10-methenyltetrahydrofolate + NADPH</text>
        <dbReference type="Rhea" id="RHEA:22812"/>
        <dbReference type="ChEBI" id="CHEBI:15636"/>
        <dbReference type="ChEBI" id="CHEBI:57455"/>
        <dbReference type="ChEBI" id="CHEBI:57783"/>
        <dbReference type="ChEBI" id="CHEBI:58349"/>
        <dbReference type="EC" id="1.5.1.5"/>
    </reaction>
</comment>
<dbReference type="AlphaFoldDB" id="A0A268ADH5"/>
<evidence type="ECO:0000256" key="7">
    <source>
        <dbReference type="ARBA" id="ARBA00023002"/>
    </source>
</evidence>
<dbReference type="InterPro" id="IPR036291">
    <property type="entry name" value="NAD(P)-bd_dom_sf"/>
</dbReference>
<comment type="function">
    <text evidence="12">Catalyzes the oxidation of 5,10-methylenetetrahydrofolate to 5,10-methenyltetrahydrofolate and then the hydrolysis of 5,10-methenyltetrahydrofolate to 10-formyltetrahydrofolate.</text>
</comment>
<dbReference type="InterPro" id="IPR000672">
    <property type="entry name" value="THF_DH/CycHdrlase"/>
</dbReference>
<dbReference type="SUPFAM" id="SSF53223">
    <property type="entry name" value="Aminoacid dehydrogenase-like, N-terminal domain"/>
    <property type="match status" value="1"/>
</dbReference>
<keyword evidence="7 12" id="KW-0560">Oxidoreductase</keyword>
<dbReference type="Pfam" id="PF00763">
    <property type="entry name" value="THF_DHG_CYH"/>
    <property type="match status" value="1"/>
</dbReference>
<dbReference type="PANTHER" id="PTHR48099:SF5">
    <property type="entry name" value="C-1-TETRAHYDROFOLATE SYNTHASE, CYTOPLASMIC"/>
    <property type="match status" value="1"/>
</dbReference>
<dbReference type="InterPro" id="IPR020631">
    <property type="entry name" value="THF_DH/CycHdrlase_NAD-bd_dom"/>
</dbReference>
<dbReference type="NCBIfam" id="NF010783">
    <property type="entry name" value="PRK14186.1"/>
    <property type="match status" value="1"/>
</dbReference>
<dbReference type="GO" id="GO:0009086">
    <property type="term" value="P:methionine biosynthetic process"/>
    <property type="evidence" value="ECO:0007669"/>
    <property type="project" value="UniProtKB-KW"/>
</dbReference>
<evidence type="ECO:0000259" key="14">
    <source>
        <dbReference type="Pfam" id="PF02882"/>
    </source>
</evidence>
<keyword evidence="2 12" id="KW-0554">One-carbon metabolism</keyword>
<evidence type="ECO:0000256" key="6">
    <source>
        <dbReference type="ARBA" id="ARBA00022857"/>
    </source>
</evidence>
<gene>
    <name evidence="12" type="primary">folD</name>
    <name evidence="15" type="ORF">CHH64_05900</name>
</gene>
<dbReference type="FunFam" id="3.40.50.10860:FF:000001">
    <property type="entry name" value="Bifunctional protein FolD"/>
    <property type="match status" value="1"/>
</dbReference>
<evidence type="ECO:0000256" key="9">
    <source>
        <dbReference type="ARBA" id="ARBA00023167"/>
    </source>
</evidence>
<evidence type="ECO:0000256" key="8">
    <source>
        <dbReference type="ARBA" id="ARBA00023102"/>
    </source>
</evidence>
<dbReference type="EC" id="3.5.4.9" evidence="12"/>
<evidence type="ECO:0000256" key="3">
    <source>
        <dbReference type="ARBA" id="ARBA00022605"/>
    </source>
</evidence>
<evidence type="ECO:0000259" key="13">
    <source>
        <dbReference type="Pfam" id="PF00763"/>
    </source>
</evidence>
<dbReference type="Gene3D" id="3.40.50.10860">
    <property type="entry name" value="Leucine Dehydrogenase, chain A, domain 1"/>
    <property type="match status" value="1"/>
</dbReference>
<comment type="subunit">
    <text evidence="12">Homodimer.</text>
</comment>
<evidence type="ECO:0000313" key="15">
    <source>
        <dbReference type="EMBL" id="PAD22171.1"/>
    </source>
</evidence>
<dbReference type="EC" id="1.5.1.5" evidence="12"/>
<proteinExistence type="inferred from homology"/>
<dbReference type="InterPro" id="IPR046346">
    <property type="entry name" value="Aminoacid_DH-like_N_sf"/>
</dbReference>
<dbReference type="FunFam" id="3.40.50.720:FF:000094">
    <property type="entry name" value="Bifunctional protein FolD"/>
    <property type="match status" value="1"/>
</dbReference>
<dbReference type="InterPro" id="IPR020867">
    <property type="entry name" value="THF_DH/CycHdrlase_CS"/>
</dbReference>
<reference evidence="15 16" key="1">
    <citation type="submission" date="2017-07" db="EMBL/GenBank/DDBJ databases">
        <title>Isolation and whole genome analysis of endospore-forming bacteria from heroin.</title>
        <authorList>
            <person name="Kalinowski J."/>
            <person name="Ahrens B."/>
            <person name="Al-Dilaimi A."/>
            <person name="Winkler A."/>
            <person name="Wibberg D."/>
            <person name="Schleenbecker U."/>
            <person name="Ruckert C."/>
            <person name="Wolfel R."/>
            <person name="Grass G."/>
        </authorList>
    </citation>
    <scope>NUCLEOTIDE SEQUENCE [LARGE SCALE GENOMIC DNA]</scope>
    <source>
        <strain evidence="15 16">7528</strain>
    </source>
</reference>
<feature type="domain" description="Tetrahydrofolate dehydrogenase/cyclohydrolase NAD(P)-binding" evidence="14">
    <location>
        <begin position="139"/>
        <end position="281"/>
    </location>
</feature>
<dbReference type="GO" id="GO:0000105">
    <property type="term" value="P:L-histidine biosynthetic process"/>
    <property type="evidence" value="ECO:0007669"/>
    <property type="project" value="UniProtKB-KW"/>
</dbReference>
<dbReference type="Proteomes" id="UP000216013">
    <property type="component" value="Unassembled WGS sequence"/>
</dbReference>
<feature type="domain" description="Tetrahydrofolate dehydrogenase/cyclohydrolase catalytic" evidence="13">
    <location>
        <begin position="6"/>
        <end position="120"/>
    </location>
</feature>
<evidence type="ECO:0000256" key="2">
    <source>
        <dbReference type="ARBA" id="ARBA00022563"/>
    </source>
</evidence>
<evidence type="ECO:0000256" key="1">
    <source>
        <dbReference type="ARBA" id="ARBA00004777"/>
    </source>
</evidence>
<dbReference type="GO" id="GO:0006164">
    <property type="term" value="P:purine nucleotide biosynthetic process"/>
    <property type="evidence" value="ECO:0007669"/>
    <property type="project" value="UniProtKB-KW"/>
</dbReference>
<dbReference type="SUPFAM" id="SSF51735">
    <property type="entry name" value="NAD(P)-binding Rossmann-fold domains"/>
    <property type="match status" value="1"/>
</dbReference>
<keyword evidence="8 12" id="KW-0368">Histidine biosynthesis</keyword>
<dbReference type="InterPro" id="IPR020630">
    <property type="entry name" value="THF_DH/CycHdrlase_cat_dom"/>
</dbReference>
<dbReference type="PROSITE" id="PS00766">
    <property type="entry name" value="THF_DHG_CYH_1"/>
    <property type="match status" value="1"/>
</dbReference>
<evidence type="ECO:0000256" key="11">
    <source>
        <dbReference type="ARBA" id="ARBA00036357"/>
    </source>
</evidence>
<dbReference type="RefSeq" id="WP_095260680.1">
    <property type="nucleotide sequence ID" value="NZ_NPBV01000003.1"/>
</dbReference>
<dbReference type="GO" id="GO:0004488">
    <property type="term" value="F:methylenetetrahydrofolate dehydrogenase (NADP+) activity"/>
    <property type="evidence" value="ECO:0007669"/>
    <property type="project" value="UniProtKB-UniRule"/>
</dbReference>
<feature type="binding site" evidence="12">
    <location>
        <begin position="165"/>
        <end position="167"/>
    </location>
    <ligand>
        <name>NADP(+)</name>
        <dbReference type="ChEBI" id="CHEBI:58349"/>
    </ligand>
</feature>
<comment type="caution">
    <text evidence="12">Lacks conserved residue(s) required for the propagation of feature annotation.</text>
</comment>
<keyword evidence="9 12" id="KW-0486">Methionine biosynthesis</keyword>
<dbReference type="GO" id="GO:0035999">
    <property type="term" value="P:tetrahydrofolate interconversion"/>
    <property type="evidence" value="ECO:0007669"/>
    <property type="project" value="UniProtKB-UniRule"/>
</dbReference>
<dbReference type="HAMAP" id="MF_01576">
    <property type="entry name" value="THF_DHG_CYH"/>
    <property type="match status" value="1"/>
</dbReference>
<dbReference type="UniPathway" id="UPA00193"/>
<dbReference type="EMBL" id="NPBV01000003">
    <property type="protein sequence ID" value="PAD22171.1"/>
    <property type="molecule type" value="Genomic_DNA"/>
</dbReference>
<dbReference type="Pfam" id="PF02882">
    <property type="entry name" value="THF_DHG_CYH_C"/>
    <property type="match status" value="1"/>
</dbReference>
<dbReference type="NCBIfam" id="NF008058">
    <property type="entry name" value="PRK10792.1"/>
    <property type="match status" value="1"/>
</dbReference>
<evidence type="ECO:0000313" key="16">
    <source>
        <dbReference type="Proteomes" id="UP000216013"/>
    </source>
</evidence>
<dbReference type="PRINTS" id="PR00085">
    <property type="entry name" value="THFDHDRGNASE"/>
</dbReference>
<dbReference type="CDD" id="cd01080">
    <property type="entry name" value="NAD_bind_m-THF_DH_Cyclohyd"/>
    <property type="match status" value="1"/>
</dbReference>
<keyword evidence="4 12" id="KW-0658">Purine biosynthesis</keyword>